<accession>A0A6C0BUN6</accession>
<dbReference type="EMBL" id="MN739261">
    <property type="protein sequence ID" value="QHS95956.1"/>
    <property type="molecule type" value="Genomic_DNA"/>
</dbReference>
<protein>
    <submittedName>
        <fullName evidence="1">Uncharacterized protein</fullName>
    </submittedName>
</protein>
<proteinExistence type="predicted"/>
<evidence type="ECO:0000313" key="1">
    <source>
        <dbReference type="EMBL" id="QHS95956.1"/>
    </source>
</evidence>
<sequence>MNKTIILAWTHKTSNLESTNIEHFWGLGDIIRGTIKMYFLSKKMNFNLIVDIQHHPISKFLKIQTHEYSNLILENKNNIEFVFPGYVETYINNNNSDILFFFTNDHYTHDITNDCKVFIKNLLTPNDEFKIFFDNKIKELPFEIFNILHFRLGDDEMIRNENISLSLFDINYNNLINNHEENDVLISDSIHFKKYIKDKIDIFMFDTKVGHFGFHTDEKSLKDTLFEFFIISKATKIKSFSVYSWKSGFVKIISEIYNIPIVT</sequence>
<reference evidence="1" key="1">
    <citation type="journal article" date="2020" name="Nature">
        <title>Giant virus diversity and host interactions through global metagenomics.</title>
        <authorList>
            <person name="Schulz F."/>
            <person name="Roux S."/>
            <person name="Paez-Espino D."/>
            <person name="Jungbluth S."/>
            <person name="Walsh D.A."/>
            <person name="Denef V.J."/>
            <person name="McMahon K.D."/>
            <person name="Konstantinidis K.T."/>
            <person name="Eloe-Fadrosh E.A."/>
            <person name="Kyrpides N.C."/>
            <person name="Woyke T."/>
        </authorList>
    </citation>
    <scope>NUCLEOTIDE SEQUENCE</scope>
    <source>
        <strain evidence="1">GVMAG-M-3300019093-7</strain>
    </source>
</reference>
<organism evidence="1">
    <name type="scientific">viral metagenome</name>
    <dbReference type="NCBI Taxonomy" id="1070528"/>
    <lineage>
        <taxon>unclassified sequences</taxon>
        <taxon>metagenomes</taxon>
        <taxon>organismal metagenomes</taxon>
    </lineage>
</organism>
<name>A0A6C0BUN6_9ZZZZ</name>
<dbReference type="AlphaFoldDB" id="A0A6C0BUN6"/>